<dbReference type="Pfam" id="PF00891">
    <property type="entry name" value="Methyltransf_2"/>
    <property type="match status" value="1"/>
</dbReference>
<dbReference type="Gene3D" id="3.40.50.150">
    <property type="entry name" value="Vaccinia Virus protein VP39"/>
    <property type="match status" value="1"/>
</dbReference>
<dbReference type="InterPro" id="IPR012967">
    <property type="entry name" value="COMT_dimerisation"/>
</dbReference>
<evidence type="ECO:0000256" key="1">
    <source>
        <dbReference type="ARBA" id="ARBA00022603"/>
    </source>
</evidence>
<dbReference type="InterPro" id="IPR001077">
    <property type="entry name" value="COMT_C"/>
</dbReference>
<dbReference type="InterPro" id="IPR036388">
    <property type="entry name" value="WH-like_DNA-bd_sf"/>
</dbReference>
<dbReference type="GO" id="GO:0032259">
    <property type="term" value="P:methylation"/>
    <property type="evidence" value="ECO:0007669"/>
    <property type="project" value="UniProtKB-KW"/>
</dbReference>
<dbReference type="GO" id="GO:0008171">
    <property type="term" value="F:O-methyltransferase activity"/>
    <property type="evidence" value="ECO:0007669"/>
    <property type="project" value="InterPro"/>
</dbReference>
<gene>
    <name evidence="6" type="ORF">SAMN05421854_107157</name>
</gene>
<evidence type="ECO:0000256" key="2">
    <source>
        <dbReference type="ARBA" id="ARBA00022679"/>
    </source>
</evidence>
<dbReference type="InterPro" id="IPR029063">
    <property type="entry name" value="SAM-dependent_MTases_sf"/>
</dbReference>
<evidence type="ECO:0000313" key="6">
    <source>
        <dbReference type="EMBL" id="SFP84094.1"/>
    </source>
</evidence>
<accession>A0A1I5TLY1</accession>
<keyword evidence="2" id="KW-0808">Transferase</keyword>
<evidence type="ECO:0000256" key="3">
    <source>
        <dbReference type="ARBA" id="ARBA00022691"/>
    </source>
</evidence>
<dbReference type="SUPFAM" id="SSF53335">
    <property type="entry name" value="S-adenosyl-L-methionine-dependent methyltransferases"/>
    <property type="match status" value="1"/>
</dbReference>
<dbReference type="RefSeq" id="WP_093574922.1">
    <property type="nucleotide sequence ID" value="NZ_FOWC01000007.1"/>
</dbReference>
<sequence>MSASFDQGIALELHKIAARRPHGDFLRPAAQLRIADHLADGPRSGTELADAIGADPDALQRFLRACAVIGLVAEVGPGRFENTELGAALRSGTVLHHVAIASSCPALRRPTEAMADAVLNGKRVIKQVLGVDRIWDYYSSHPDEDEHYAALMTVLSERTGDDLARVFDLSRFSRIVDIGGSSGVLLTRLLEAAPNLTGAVFERPAYQEAATALFAERGLSDRAEFIGGNFLDGVPGGADLYVIKHVFCDWPDEAVAKVLAHCREASEPGAVVLIIDWVLPETTEKTTKGGVAERFAGEQLHLQNFIQLLTLDGKLRTWPAFRDLLRSEGFEAGGYTPFSEGLNYIEAVRR</sequence>
<protein>
    <submittedName>
        <fullName evidence="6">Dimerisation domain-containing protein</fullName>
    </submittedName>
</protein>
<dbReference type="GO" id="GO:0046983">
    <property type="term" value="F:protein dimerization activity"/>
    <property type="evidence" value="ECO:0007669"/>
    <property type="project" value="InterPro"/>
</dbReference>
<dbReference type="PANTHER" id="PTHR43712:SF2">
    <property type="entry name" value="O-METHYLTRANSFERASE CICE"/>
    <property type="match status" value="1"/>
</dbReference>
<dbReference type="InterPro" id="IPR036390">
    <property type="entry name" value="WH_DNA-bd_sf"/>
</dbReference>
<dbReference type="AlphaFoldDB" id="A0A1I5TLY1"/>
<evidence type="ECO:0000313" key="7">
    <source>
        <dbReference type="Proteomes" id="UP000199137"/>
    </source>
</evidence>
<reference evidence="6 7" key="1">
    <citation type="submission" date="2016-10" db="EMBL/GenBank/DDBJ databases">
        <authorList>
            <person name="de Groot N.N."/>
        </authorList>
    </citation>
    <scope>NUCLEOTIDE SEQUENCE [LARGE SCALE GENOMIC DNA]</scope>
    <source>
        <strain evidence="6 7">DSM 44637</strain>
    </source>
</reference>
<feature type="domain" description="O-methyltransferase C-terminal" evidence="4">
    <location>
        <begin position="114"/>
        <end position="331"/>
    </location>
</feature>
<proteinExistence type="predicted"/>
<dbReference type="CDD" id="cd02440">
    <property type="entry name" value="AdoMet_MTases"/>
    <property type="match status" value="1"/>
</dbReference>
<dbReference type="PANTHER" id="PTHR43712">
    <property type="entry name" value="PUTATIVE (AFU_ORTHOLOGUE AFUA_4G14580)-RELATED"/>
    <property type="match status" value="1"/>
</dbReference>
<dbReference type="PIRSF" id="PIRSF005739">
    <property type="entry name" value="O-mtase"/>
    <property type="match status" value="1"/>
</dbReference>
<dbReference type="SUPFAM" id="SSF46785">
    <property type="entry name" value="Winged helix' DNA-binding domain"/>
    <property type="match status" value="1"/>
</dbReference>
<organism evidence="6 7">
    <name type="scientific">Amycolatopsis rubida</name>
    <dbReference type="NCBI Taxonomy" id="112413"/>
    <lineage>
        <taxon>Bacteria</taxon>
        <taxon>Bacillati</taxon>
        <taxon>Actinomycetota</taxon>
        <taxon>Actinomycetes</taxon>
        <taxon>Pseudonocardiales</taxon>
        <taxon>Pseudonocardiaceae</taxon>
        <taxon>Amycolatopsis</taxon>
    </lineage>
</organism>
<dbReference type="PROSITE" id="PS51683">
    <property type="entry name" value="SAM_OMT_II"/>
    <property type="match status" value="1"/>
</dbReference>
<dbReference type="Proteomes" id="UP000199137">
    <property type="component" value="Unassembled WGS sequence"/>
</dbReference>
<feature type="domain" description="O-methyltransferase dimerisation" evidence="5">
    <location>
        <begin position="26"/>
        <end position="89"/>
    </location>
</feature>
<keyword evidence="3" id="KW-0949">S-adenosyl-L-methionine</keyword>
<name>A0A1I5TLY1_9PSEU</name>
<evidence type="ECO:0000259" key="4">
    <source>
        <dbReference type="Pfam" id="PF00891"/>
    </source>
</evidence>
<keyword evidence="1" id="KW-0489">Methyltransferase</keyword>
<dbReference type="Gene3D" id="1.10.10.10">
    <property type="entry name" value="Winged helix-like DNA-binding domain superfamily/Winged helix DNA-binding domain"/>
    <property type="match status" value="1"/>
</dbReference>
<dbReference type="InterPro" id="IPR016461">
    <property type="entry name" value="COMT-like"/>
</dbReference>
<dbReference type="OrthoDB" id="3804952at2"/>
<dbReference type="EMBL" id="FOWC01000007">
    <property type="protein sequence ID" value="SFP84094.1"/>
    <property type="molecule type" value="Genomic_DNA"/>
</dbReference>
<dbReference type="STRING" id="112413.SAMN05421854_107157"/>
<evidence type="ECO:0000259" key="5">
    <source>
        <dbReference type="Pfam" id="PF08100"/>
    </source>
</evidence>
<dbReference type="Pfam" id="PF08100">
    <property type="entry name" value="Dimerisation"/>
    <property type="match status" value="1"/>
</dbReference>